<keyword evidence="8" id="KW-0449">Lipoprotein</keyword>
<feature type="disulfide bond" evidence="9">
    <location>
        <begin position="27"/>
        <end position="58"/>
    </location>
</feature>
<dbReference type="EMBL" id="NAJM01000055">
    <property type="protein sequence ID" value="RVX66837.1"/>
    <property type="molecule type" value="Genomic_DNA"/>
</dbReference>
<evidence type="ECO:0000256" key="9">
    <source>
        <dbReference type="PROSITE-ProRule" id="PRU01356"/>
    </source>
</evidence>
<keyword evidence="5" id="KW-0336">GPI-anchor</keyword>
<keyword evidence="5" id="KW-0325">Glycoprotein</keyword>
<feature type="region of interest" description="Disordered" evidence="10">
    <location>
        <begin position="95"/>
        <end position="197"/>
    </location>
</feature>
<keyword evidence="9" id="KW-0349">Heme</keyword>
<evidence type="ECO:0000256" key="1">
    <source>
        <dbReference type="ARBA" id="ARBA00004589"/>
    </source>
</evidence>
<evidence type="ECO:0000256" key="10">
    <source>
        <dbReference type="SAM" id="MobiDB-lite"/>
    </source>
</evidence>
<keyword evidence="6 11" id="KW-0732">Signal</keyword>
<evidence type="ECO:0000256" key="6">
    <source>
        <dbReference type="ARBA" id="ARBA00022729"/>
    </source>
</evidence>
<feature type="binding site" description="axial binding residue" evidence="9">
    <location>
        <position position="41"/>
    </location>
    <ligand>
        <name>heme</name>
        <dbReference type="ChEBI" id="CHEBI:30413"/>
    </ligand>
    <ligandPart>
        <name>Fe</name>
        <dbReference type="ChEBI" id="CHEBI:18248"/>
    </ligandPart>
</feature>
<feature type="compositionally biased region" description="Low complexity" evidence="10">
    <location>
        <begin position="119"/>
        <end position="136"/>
    </location>
</feature>
<evidence type="ECO:0000256" key="5">
    <source>
        <dbReference type="ARBA" id="ARBA00022622"/>
    </source>
</evidence>
<dbReference type="AlphaFoldDB" id="A0A438MT55"/>
<evidence type="ECO:0000256" key="8">
    <source>
        <dbReference type="ARBA" id="ARBA00023288"/>
    </source>
</evidence>
<reference evidence="13 14" key="1">
    <citation type="submission" date="2017-03" db="EMBL/GenBank/DDBJ databases">
        <title>Genomes of endolithic fungi from Antarctica.</title>
        <authorList>
            <person name="Coleine C."/>
            <person name="Masonjones S."/>
            <person name="Stajich J.E."/>
        </authorList>
    </citation>
    <scope>NUCLEOTIDE SEQUENCE [LARGE SCALE GENOMIC DNA]</scope>
    <source>
        <strain evidence="13 14">CCFEE 6314</strain>
    </source>
</reference>
<dbReference type="Pfam" id="PF05730">
    <property type="entry name" value="CFEM"/>
    <property type="match status" value="1"/>
</dbReference>
<keyword evidence="9" id="KW-0479">Metal-binding</keyword>
<comment type="caution">
    <text evidence="13">The sequence shown here is derived from an EMBL/GenBank/DDBJ whole genome shotgun (WGS) entry which is preliminary data.</text>
</comment>
<evidence type="ECO:0000256" key="3">
    <source>
        <dbReference type="ARBA" id="ARBA00010031"/>
    </source>
</evidence>
<feature type="domain" description="CFEM" evidence="12">
    <location>
        <begin position="1"/>
        <end position="106"/>
    </location>
</feature>
<protein>
    <recommendedName>
        <fullName evidence="12">CFEM domain-containing protein</fullName>
    </recommendedName>
</protein>
<keyword evidence="4" id="KW-0964">Secreted</keyword>
<dbReference type="InterPro" id="IPR008427">
    <property type="entry name" value="Extracellular_membr_CFEM_dom"/>
</dbReference>
<evidence type="ECO:0000256" key="4">
    <source>
        <dbReference type="ARBA" id="ARBA00022525"/>
    </source>
</evidence>
<feature type="signal peptide" evidence="11">
    <location>
        <begin position="1"/>
        <end position="25"/>
    </location>
</feature>
<gene>
    <name evidence="13" type="ORF">B0A52_09567</name>
</gene>
<feature type="chain" id="PRO_5019227182" description="CFEM domain-containing protein" evidence="11">
    <location>
        <begin position="26"/>
        <end position="197"/>
    </location>
</feature>
<sequence length="197" mass="20634">MKGLFASAVLLAATAQAGLVPVSSAVCLTNAIVATECSATDNTCICTSDVFLTELAECAETTAADEEQAEQIVTIADAFCGSSGADVKGDLRKRWGGQWTNWGSGKPFGGRRPGGRPPWGGRRPPFGFRPPWARPGSPAPAPAPAPEPAKDTPSPPSPPSRPPWARPGWGRPHKPPGWATWTKPSPVNPPPPVNTVW</sequence>
<dbReference type="GO" id="GO:0046872">
    <property type="term" value="F:metal ion binding"/>
    <property type="evidence" value="ECO:0007669"/>
    <property type="project" value="UniProtKB-UniRule"/>
</dbReference>
<accession>A0A438MT55</accession>
<evidence type="ECO:0000256" key="7">
    <source>
        <dbReference type="ARBA" id="ARBA00023157"/>
    </source>
</evidence>
<dbReference type="VEuPathDB" id="FungiDB:PV10_05015"/>
<comment type="similarity">
    <text evidence="3">Belongs to the RBT5 family.</text>
</comment>
<evidence type="ECO:0000259" key="12">
    <source>
        <dbReference type="PROSITE" id="PS52012"/>
    </source>
</evidence>
<proteinExistence type="inferred from homology"/>
<feature type="compositionally biased region" description="Pro residues" evidence="10">
    <location>
        <begin position="186"/>
        <end position="197"/>
    </location>
</feature>
<evidence type="ECO:0000313" key="13">
    <source>
        <dbReference type="EMBL" id="RVX66837.1"/>
    </source>
</evidence>
<dbReference type="GO" id="GO:0098552">
    <property type="term" value="C:side of membrane"/>
    <property type="evidence" value="ECO:0007669"/>
    <property type="project" value="UniProtKB-KW"/>
</dbReference>
<feature type="disulfide bond" evidence="9">
    <location>
        <begin position="37"/>
        <end position="44"/>
    </location>
</feature>
<feature type="compositionally biased region" description="Pro residues" evidence="10">
    <location>
        <begin position="137"/>
        <end position="165"/>
    </location>
</feature>
<name>A0A438MT55_EXOME</name>
<evidence type="ECO:0000256" key="2">
    <source>
        <dbReference type="ARBA" id="ARBA00004613"/>
    </source>
</evidence>
<dbReference type="OrthoDB" id="3065412at2759"/>
<comment type="caution">
    <text evidence="9">Lacks conserved residue(s) required for the propagation of feature annotation.</text>
</comment>
<dbReference type="Proteomes" id="UP000288859">
    <property type="component" value="Unassembled WGS sequence"/>
</dbReference>
<keyword evidence="5" id="KW-0472">Membrane</keyword>
<dbReference type="PROSITE" id="PS52012">
    <property type="entry name" value="CFEM"/>
    <property type="match status" value="1"/>
</dbReference>
<evidence type="ECO:0000256" key="11">
    <source>
        <dbReference type="SAM" id="SignalP"/>
    </source>
</evidence>
<keyword evidence="9" id="KW-0408">Iron</keyword>
<evidence type="ECO:0000313" key="14">
    <source>
        <dbReference type="Proteomes" id="UP000288859"/>
    </source>
</evidence>
<organism evidence="13 14">
    <name type="scientific">Exophiala mesophila</name>
    <name type="common">Black yeast-like fungus</name>
    <dbReference type="NCBI Taxonomy" id="212818"/>
    <lineage>
        <taxon>Eukaryota</taxon>
        <taxon>Fungi</taxon>
        <taxon>Dikarya</taxon>
        <taxon>Ascomycota</taxon>
        <taxon>Pezizomycotina</taxon>
        <taxon>Eurotiomycetes</taxon>
        <taxon>Chaetothyriomycetidae</taxon>
        <taxon>Chaetothyriales</taxon>
        <taxon>Herpotrichiellaceae</taxon>
        <taxon>Exophiala</taxon>
    </lineage>
</organism>
<dbReference type="GO" id="GO:0005576">
    <property type="term" value="C:extracellular region"/>
    <property type="evidence" value="ECO:0007669"/>
    <property type="project" value="UniProtKB-SubCell"/>
</dbReference>
<comment type="subcellular location">
    <subcellularLocation>
        <location evidence="1">Membrane</location>
        <topology evidence="1">Lipid-anchor</topology>
        <topology evidence="1">GPI-anchor</topology>
    </subcellularLocation>
    <subcellularLocation>
        <location evidence="2">Secreted</location>
    </subcellularLocation>
</comment>
<keyword evidence="7 9" id="KW-1015">Disulfide bond</keyword>